<evidence type="ECO:0000256" key="1">
    <source>
        <dbReference type="ARBA" id="ARBA00004123"/>
    </source>
</evidence>
<dbReference type="AlphaFoldDB" id="A0A1G4J3S1"/>
<dbReference type="Pfam" id="PF09329">
    <property type="entry name" value="zf-primase"/>
    <property type="match status" value="1"/>
</dbReference>
<feature type="compositionally biased region" description="Basic and acidic residues" evidence="8">
    <location>
        <begin position="87"/>
        <end position="96"/>
    </location>
</feature>
<comment type="subcellular location">
    <subcellularLocation>
        <location evidence="1">Nucleus</location>
    </subcellularLocation>
</comment>
<dbReference type="GO" id="GO:1902969">
    <property type="term" value="P:mitotic DNA replication"/>
    <property type="evidence" value="ECO:0007669"/>
    <property type="project" value="EnsemblFungi"/>
</dbReference>
<evidence type="ECO:0000256" key="4">
    <source>
        <dbReference type="ARBA" id="ARBA00022723"/>
    </source>
</evidence>
<keyword evidence="7" id="KW-0539">Nucleus</keyword>
<keyword evidence="4" id="KW-0479">Metal-binding</keyword>
<dbReference type="InterPro" id="IPR040184">
    <property type="entry name" value="Mcm10"/>
</dbReference>
<dbReference type="CDD" id="cd03524">
    <property type="entry name" value="RPA2_OBF_family"/>
    <property type="match status" value="1"/>
</dbReference>
<keyword evidence="6" id="KW-0862">Zinc</keyword>
<gene>
    <name evidence="11" type="ORF">LADA_0D01068G</name>
</gene>
<dbReference type="OrthoDB" id="273123at2759"/>
<comment type="similarity">
    <text evidence="2">Belongs to the MCM10 family.</text>
</comment>
<dbReference type="InterPro" id="IPR015408">
    <property type="entry name" value="Znf_Mcm10/DnaG"/>
</dbReference>
<dbReference type="GO" id="GO:0031509">
    <property type="term" value="P:subtelomeric heterochromatin formation"/>
    <property type="evidence" value="ECO:0007669"/>
    <property type="project" value="EnsemblFungi"/>
</dbReference>
<dbReference type="Pfam" id="PF22379">
    <property type="entry name" value="OB_MCM10"/>
    <property type="match status" value="1"/>
</dbReference>
<dbReference type="InterPro" id="IPR012340">
    <property type="entry name" value="NA-bd_OB-fold"/>
</dbReference>
<feature type="domain" description="Zinc finger Mcm10/DnaG-type" evidence="9">
    <location>
        <begin position="314"/>
        <end position="360"/>
    </location>
</feature>
<evidence type="ECO:0000313" key="12">
    <source>
        <dbReference type="Proteomes" id="UP000190274"/>
    </source>
</evidence>
<dbReference type="GO" id="GO:0043596">
    <property type="term" value="C:nuclear replication fork"/>
    <property type="evidence" value="ECO:0007669"/>
    <property type="project" value="TreeGrafter"/>
</dbReference>
<protein>
    <submittedName>
        <fullName evidence="11">LADA_0D01068g1_1</fullName>
    </submittedName>
</protein>
<keyword evidence="3" id="KW-0235">DNA replication</keyword>
<dbReference type="GO" id="GO:0008270">
    <property type="term" value="F:zinc ion binding"/>
    <property type="evidence" value="ECO:0007669"/>
    <property type="project" value="UniProtKB-KW"/>
</dbReference>
<reference evidence="11 12" key="1">
    <citation type="submission" date="2016-03" db="EMBL/GenBank/DDBJ databases">
        <authorList>
            <person name="Devillers H."/>
        </authorList>
    </citation>
    <scope>NUCLEOTIDE SEQUENCE [LARGE SCALE GENOMIC DNA]</scope>
    <source>
        <strain evidence="11">CBS 10888</strain>
    </source>
</reference>
<keyword evidence="12" id="KW-1185">Reference proteome</keyword>
<dbReference type="STRING" id="1266660.A0A1G4J3S1"/>
<evidence type="ECO:0000259" key="9">
    <source>
        <dbReference type="Pfam" id="PF09329"/>
    </source>
</evidence>
<evidence type="ECO:0000256" key="6">
    <source>
        <dbReference type="ARBA" id="ARBA00022833"/>
    </source>
</evidence>
<evidence type="ECO:0000256" key="8">
    <source>
        <dbReference type="SAM" id="MobiDB-lite"/>
    </source>
</evidence>
<dbReference type="GO" id="GO:0006270">
    <property type="term" value="P:DNA replication initiation"/>
    <property type="evidence" value="ECO:0007669"/>
    <property type="project" value="EnsemblFungi"/>
</dbReference>
<dbReference type="PANTHER" id="PTHR13454">
    <property type="entry name" value="PROTEIN MCM10 HOMOLOG"/>
    <property type="match status" value="1"/>
</dbReference>
<evidence type="ECO:0000259" key="10">
    <source>
        <dbReference type="Pfam" id="PF22379"/>
    </source>
</evidence>
<evidence type="ECO:0000256" key="2">
    <source>
        <dbReference type="ARBA" id="ARBA00009679"/>
    </source>
</evidence>
<evidence type="ECO:0000256" key="5">
    <source>
        <dbReference type="ARBA" id="ARBA00022771"/>
    </source>
</evidence>
<feature type="region of interest" description="Disordered" evidence="8">
    <location>
        <begin position="45"/>
        <end position="96"/>
    </location>
</feature>
<evidence type="ECO:0000313" key="11">
    <source>
        <dbReference type="EMBL" id="SCU84323.1"/>
    </source>
</evidence>
<dbReference type="Gene3D" id="2.40.50.140">
    <property type="entry name" value="Nucleic acid-binding proteins"/>
    <property type="match status" value="1"/>
</dbReference>
<feature type="region of interest" description="Disordered" evidence="8">
    <location>
        <begin position="565"/>
        <end position="588"/>
    </location>
</feature>
<dbReference type="GO" id="GO:0006271">
    <property type="term" value="P:DNA strand elongation involved in DNA replication"/>
    <property type="evidence" value="ECO:0007669"/>
    <property type="project" value="EnsemblFungi"/>
</dbReference>
<sequence>MSRANEDPRHAYSLDLYEVVTSEEDDDFKIQNQLEKLEQQRKDLEERLRSKAERRKNLSRLQNHQVEIPASPRKGRNEKQAVANLSKSKDESPADRLEEAELIVHNKGPDLAHSTSYFVEKFANVRKTAEQKVQRRNDLMNCRVHTFRGLEDAKLKEPLVVDEKEPFSGMWLTRRYLPEIDLNQIFKDVKILRLPKLFSKVRPPKFSEPDYANWVAVGIISAKSAVKMTSAQRPSKYFKFTLTDFQHNLDTYVFGNKNVEKYYNLRLGDVVAVLNPDILPWRPSQVNDDEFSGAVVKSFNLSIRNEFDCLLEIGASKSLAFCSAYNKSTGKVCGVPINSAITDRCEYHQEVRFRQINAQRVELNGSTPMRSPTKNGKKQALYGRAAAKRKFELLPDKHAPKSQDRETSNTLYFSNPNYARAFFDDSYQNPDLLNNLEGKRRKFKETEKEKLLRKQLDKAVGKTEVEGFKDKNAQEQKHMWQTTEQALNSGLVKSIGFDPTRGKMRGFLADNRNSNQAIDNRSSQVKELMKMKKTNIDLAPSKADNMKRLQRREKIWREHFREVNNRNTEDLSSNVAEKSDSESELEIV</sequence>
<dbReference type="GO" id="GO:0030466">
    <property type="term" value="P:silent mating-type cassette heterochromatin formation"/>
    <property type="evidence" value="ECO:0007669"/>
    <property type="project" value="EnsemblFungi"/>
</dbReference>
<dbReference type="GO" id="GO:0003697">
    <property type="term" value="F:single-stranded DNA binding"/>
    <property type="evidence" value="ECO:0007669"/>
    <property type="project" value="EnsemblFungi"/>
</dbReference>
<dbReference type="GO" id="GO:0000727">
    <property type="term" value="P:double-strand break repair via break-induced replication"/>
    <property type="evidence" value="ECO:0007669"/>
    <property type="project" value="EnsemblFungi"/>
</dbReference>
<dbReference type="PANTHER" id="PTHR13454:SF11">
    <property type="entry name" value="PROTEIN MCM10 HOMOLOG"/>
    <property type="match status" value="1"/>
</dbReference>
<name>A0A1G4J3S1_9SACH</name>
<feature type="domain" description="MCM10 OB-fold" evidence="10">
    <location>
        <begin position="167"/>
        <end position="279"/>
    </location>
</feature>
<dbReference type="SUPFAM" id="SSF50249">
    <property type="entry name" value="Nucleic acid-binding proteins"/>
    <property type="match status" value="1"/>
</dbReference>
<keyword evidence="5" id="KW-0863">Zinc-finger</keyword>
<evidence type="ECO:0000256" key="7">
    <source>
        <dbReference type="ARBA" id="ARBA00023242"/>
    </source>
</evidence>
<accession>A0A1G4J3S1</accession>
<proteinExistence type="inferred from homology"/>
<dbReference type="GO" id="GO:0003688">
    <property type="term" value="F:DNA replication origin binding"/>
    <property type="evidence" value="ECO:0007669"/>
    <property type="project" value="EnsemblFungi"/>
</dbReference>
<dbReference type="EMBL" id="LT598454">
    <property type="protein sequence ID" value="SCU84323.1"/>
    <property type="molecule type" value="Genomic_DNA"/>
</dbReference>
<dbReference type="GO" id="GO:0000781">
    <property type="term" value="C:chromosome, telomeric region"/>
    <property type="evidence" value="ECO:0007669"/>
    <property type="project" value="GOC"/>
</dbReference>
<organism evidence="11 12">
    <name type="scientific">Lachancea dasiensis</name>
    <dbReference type="NCBI Taxonomy" id="1072105"/>
    <lineage>
        <taxon>Eukaryota</taxon>
        <taxon>Fungi</taxon>
        <taxon>Dikarya</taxon>
        <taxon>Ascomycota</taxon>
        <taxon>Saccharomycotina</taxon>
        <taxon>Saccharomycetes</taxon>
        <taxon>Saccharomycetales</taxon>
        <taxon>Saccharomycetaceae</taxon>
        <taxon>Lachancea</taxon>
    </lineage>
</organism>
<dbReference type="InterPro" id="IPR055065">
    <property type="entry name" value="OB_MCM10"/>
</dbReference>
<evidence type="ECO:0000256" key="3">
    <source>
        <dbReference type="ARBA" id="ARBA00022705"/>
    </source>
</evidence>
<dbReference type="Proteomes" id="UP000190274">
    <property type="component" value="Chromosome D"/>
</dbReference>